<accession>A0A5J4RZ25</accession>
<comment type="caution">
    <text evidence="1">The sequence shown here is derived from an EMBL/GenBank/DDBJ whole genome shotgun (WGS) entry which is preliminary data.</text>
</comment>
<protein>
    <submittedName>
        <fullName evidence="1">Uncharacterized protein</fullName>
    </submittedName>
</protein>
<proteinExistence type="predicted"/>
<organism evidence="1">
    <name type="scientific">termite gut metagenome</name>
    <dbReference type="NCBI Taxonomy" id="433724"/>
    <lineage>
        <taxon>unclassified sequences</taxon>
        <taxon>metagenomes</taxon>
        <taxon>organismal metagenomes</taxon>
    </lineage>
</organism>
<sequence>MKNNTIFDRMSKQANELATLVSKGKTITGKSKTKTKTPSNSFLQQMQFAHIANVYTVLKRFVIGTFEEKSRKKSYYNFFMKYNLGGPRVYLTKAEATARACVVAPYTISQGSLQPIEITQNAGMLITSIRLPQGFNITAGTTLGEVSLALIKQNASMQKGDQLSLVHLVQTLTGEKNVPRILLRLHEFVLNPASATLFYDQIPQTLFTVSNGYVGTDANAEAGGIAYVLSRREGSKLLVSTQTVTLTPGNTVYRQYSCEEKKREALESYGIVTRILFADPEKPDTKQDPEDEYFAVSSVTLNGTPIAAGGGEPNVHSGDVLEIQGSKLTEVELKVNANIGGPTVSATTSSLSALGSVTVGSDTSIVISIAVTASINYLLRADNSAMVYDFRLAAQSAWRVRYL</sequence>
<gene>
    <name evidence="1" type="ORF">EZS27_012871</name>
</gene>
<evidence type="ECO:0000313" key="1">
    <source>
        <dbReference type="EMBL" id="KAA6339186.1"/>
    </source>
</evidence>
<dbReference type="AlphaFoldDB" id="A0A5J4RZ25"/>
<name>A0A5J4RZ25_9ZZZZ</name>
<reference evidence="1" key="1">
    <citation type="submission" date="2019-03" db="EMBL/GenBank/DDBJ databases">
        <title>Single cell metagenomics reveals metabolic interactions within the superorganism composed of flagellate Streblomastix strix and complex community of Bacteroidetes bacteria on its surface.</title>
        <authorList>
            <person name="Treitli S.C."/>
            <person name="Kolisko M."/>
            <person name="Husnik F."/>
            <person name="Keeling P."/>
            <person name="Hampl V."/>
        </authorList>
    </citation>
    <scope>NUCLEOTIDE SEQUENCE</scope>
    <source>
        <strain evidence="1">STM</strain>
    </source>
</reference>
<dbReference type="EMBL" id="SNRY01000557">
    <property type="protein sequence ID" value="KAA6339186.1"/>
    <property type="molecule type" value="Genomic_DNA"/>
</dbReference>